<evidence type="ECO:0000256" key="2">
    <source>
        <dbReference type="ARBA" id="ARBA00011322"/>
    </source>
</evidence>
<dbReference type="AlphaFoldDB" id="A0A240C4X3"/>
<reference evidence="15" key="4">
    <citation type="submission" date="2024-05" db="EMBL/GenBank/DDBJ databases">
        <authorList>
            <person name="Sun Q."/>
            <person name="Sedlacek I."/>
        </authorList>
    </citation>
    <scope>NUCLEOTIDE SEQUENCE</scope>
    <source>
        <strain evidence="15">CCM 4175</strain>
    </source>
</reference>
<proteinExistence type="inferred from homology"/>
<dbReference type="GO" id="GO:0006302">
    <property type="term" value="P:double-strand break repair"/>
    <property type="evidence" value="ECO:0007669"/>
    <property type="project" value="InterPro"/>
</dbReference>
<reference evidence="16 17" key="2">
    <citation type="submission" date="2017-06" db="EMBL/GenBank/DDBJ databases">
        <authorList>
            <consortium name="Pathogen Informatics"/>
        </authorList>
    </citation>
    <scope>NUCLEOTIDE SEQUENCE [LARGE SCALE GENOMIC DNA]</scope>
    <source>
        <strain evidence="16 17">NCTC13833</strain>
    </source>
</reference>
<evidence type="ECO:0000313" key="15">
    <source>
        <dbReference type="EMBL" id="GGA92146.1"/>
    </source>
</evidence>
<dbReference type="PANTHER" id="PTHR32114:SF2">
    <property type="entry name" value="ABC TRANSPORTER ABCH.3"/>
    <property type="match status" value="1"/>
</dbReference>
<evidence type="ECO:0000256" key="8">
    <source>
        <dbReference type="ARBA" id="ARBA00022801"/>
    </source>
</evidence>
<evidence type="ECO:0000256" key="3">
    <source>
        <dbReference type="ARBA" id="ARBA00013368"/>
    </source>
</evidence>
<keyword evidence="6" id="KW-0547">Nucleotide-binding</keyword>
<keyword evidence="7" id="KW-0255">Endonuclease</keyword>
<feature type="coiled-coil region" evidence="13">
    <location>
        <begin position="663"/>
        <end position="697"/>
    </location>
</feature>
<keyword evidence="10" id="KW-0067">ATP-binding</keyword>
<keyword evidence="4" id="KW-0235">DNA replication</keyword>
<keyword evidence="11 13" id="KW-0175">Coiled coil</keyword>
<reference evidence="18" key="3">
    <citation type="journal article" date="2019" name="Int. J. Syst. Evol. Microbiol.">
        <title>The Global Catalogue of Microorganisms (GCM) 10K type strain sequencing project: providing services to taxonomists for standard genome sequencing and annotation.</title>
        <authorList>
            <consortium name="The Broad Institute Genomics Platform"/>
            <consortium name="The Broad Institute Genome Sequencing Center for Infectious Disease"/>
            <person name="Wu L."/>
            <person name="Ma J."/>
        </authorList>
    </citation>
    <scope>NUCLEOTIDE SEQUENCE [LARGE SCALE GENOMIC DNA]</scope>
    <source>
        <strain evidence="18">CCM 4175</strain>
    </source>
</reference>
<evidence type="ECO:0000313" key="16">
    <source>
        <dbReference type="EMBL" id="SNW02819.1"/>
    </source>
</evidence>
<dbReference type="Pfam" id="PF13558">
    <property type="entry name" value="SbcC_Walker_B"/>
    <property type="match status" value="1"/>
</dbReference>
<dbReference type="InterPro" id="IPR027417">
    <property type="entry name" value="P-loop_NTPase"/>
</dbReference>
<reference evidence="15" key="1">
    <citation type="journal article" date="2014" name="Int. J. Syst. Evol. Microbiol.">
        <title>Complete genome of a new Firmicutes species belonging to the dominant human colonic microbiota ('Ruminococcus bicirculans') reveals two chromosomes and a selective capacity to utilize plant glucans.</title>
        <authorList>
            <consortium name="NISC Comparative Sequencing Program"/>
            <person name="Wegmann U."/>
            <person name="Louis P."/>
            <person name="Goesmann A."/>
            <person name="Henrissat B."/>
            <person name="Duncan S.H."/>
            <person name="Flint H.J."/>
        </authorList>
    </citation>
    <scope>NUCLEOTIDE SEQUENCE</scope>
    <source>
        <strain evidence="15">CCM 4175</strain>
    </source>
</reference>
<dbReference type="GO" id="GO:0006260">
    <property type="term" value="P:DNA replication"/>
    <property type="evidence" value="ECO:0007669"/>
    <property type="project" value="UniProtKB-KW"/>
</dbReference>
<evidence type="ECO:0000256" key="6">
    <source>
        <dbReference type="ARBA" id="ARBA00022741"/>
    </source>
</evidence>
<accession>A0A240C4X3</accession>
<gene>
    <name evidence="16" type="primary">sbcC</name>
    <name evidence="15" type="ORF">GCM10007183_15360</name>
    <name evidence="16" type="ORF">SAMEA4412661_01273</name>
</gene>
<dbReference type="SUPFAM" id="SSF52540">
    <property type="entry name" value="P-loop containing nucleoside triphosphate hydrolases"/>
    <property type="match status" value="1"/>
</dbReference>
<evidence type="ECO:0000256" key="13">
    <source>
        <dbReference type="SAM" id="Coils"/>
    </source>
</evidence>
<name>A0A240C4X3_9STAP</name>
<evidence type="ECO:0000256" key="1">
    <source>
        <dbReference type="ARBA" id="ARBA00006930"/>
    </source>
</evidence>
<keyword evidence="5" id="KW-0540">Nuclease</keyword>
<evidence type="ECO:0000256" key="11">
    <source>
        <dbReference type="ARBA" id="ARBA00023054"/>
    </source>
</evidence>
<feature type="domain" description="Rad50/SbcC-type AAA" evidence="14">
    <location>
        <begin position="6"/>
        <end position="211"/>
    </location>
</feature>
<organism evidence="16 17">
    <name type="scientific">Staphylococcus muscae</name>
    <dbReference type="NCBI Taxonomy" id="1294"/>
    <lineage>
        <taxon>Bacteria</taxon>
        <taxon>Bacillati</taxon>
        <taxon>Bacillota</taxon>
        <taxon>Bacilli</taxon>
        <taxon>Bacillales</taxon>
        <taxon>Staphylococcaceae</taxon>
        <taxon>Staphylococcus</taxon>
    </lineage>
</organism>
<keyword evidence="12" id="KW-0233">DNA recombination</keyword>
<dbReference type="GO" id="GO:0006310">
    <property type="term" value="P:DNA recombination"/>
    <property type="evidence" value="ECO:0007669"/>
    <property type="project" value="UniProtKB-KW"/>
</dbReference>
<protein>
    <recommendedName>
        <fullName evidence="3">Nuclease SbcCD subunit C</fullName>
    </recommendedName>
</protein>
<keyword evidence="9 16" id="KW-0269">Exonuclease</keyword>
<sequence length="1010" mass="119392">MKPICLYLENFGPFVQEEIDFSKIHDNQLFLISGKTGSGKTMIFDGIVFALYGRASTEKREVKHLRSQFAEPNAPLKVVYEFEVRGRRYKVIRTAPYVKPGNKRETNQTLEVYVYDGSTYHLEEGTLNGGKQYLLELIKLKHEQFRQLFILPQGEFKRFLTSSTTDKQPILRTLFNTQLYEFLNGKLQNNTKDIKVKIDKQQEIIKREWQRLETFDHEELQTYQMLSAEQHDRLLEVLPKYRLIGEQIVKNLDAETEQLKQHTETVKAEVEQQRNRLELQEKYEQLHEEIKTLESEKIQIQNDETLLQRIRECKSAVRLYRDQTNEELQLSKYDKQMQRLEHAIEQAQKTMAQLDRKKVELSEQRHDIEEKRQFVRNTHYFYENRQQFLKYVTNEKIRKKEIEALTKRLSQYETQVENLHLETGEQVIDFDKERQLLIQIEQFKRNIDDMAQAKEKMKEANRLKDEIKKNKFVMEQLKEKVTEKTQQMVHLTSHDHTLLNHESAVDVLRSELQLDEPCPVCQQIVHELTEGASITTLKEQRHKNEQLEQEITVLKEQINDYKVSLSVSETKYKNVCEVQFDSEKFQSQKELLEETSQTYQQLHVINKKLEKSQKQLTDLKQLMNGIEQEIAVKNEQLARDIESIAEFKQKTTYTDIQQFVSEYEQQSQLVDIYDKELERQQQERQKCEKQINDITAQRNTTTALVEVSQKKIQQLQSELVVEFERLNLEDVHELEQVMKEEKREAELDSKIKKYNEVYHFKLERRKEVYQQVQAIDVKDLAELEHKYQELNQKSYKYLKQLTQAKVNLDNNEKSIELIEKEIVYLKEQLDKQRELVFLSDVIKGNNDKKLSLENYVLTYYLDQILLQANKRLLNMTGDRYQLVRKEKIGQGYSGLEIDVFDYYANQSRPINSLSGGETFQASLALALGLCEIVQNEQGGISLDAMFIDEGFGTLDQETLETALDTLIQLQSSGRLVGVISHVTELKERIPVILEVVSNNYQSHTQLLFRE</sequence>
<evidence type="ECO:0000313" key="17">
    <source>
        <dbReference type="Proteomes" id="UP000243706"/>
    </source>
</evidence>
<dbReference type="PANTHER" id="PTHR32114">
    <property type="entry name" value="ABC TRANSPORTER ABCH.3"/>
    <property type="match status" value="1"/>
</dbReference>
<keyword evidence="18" id="KW-1185">Reference proteome</keyword>
<keyword evidence="8" id="KW-0378">Hydrolase</keyword>
<dbReference type="EMBL" id="BMCB01000009">
    <property type="protein sequence ID" value="GGA92146.1"/>
    <property type="molecule type" value="Genomic_DNA"/>
</dbReference>
<evidence type="ECO:0000256" key="12">
    <source>
        <dbReference type="ARBA" id="ARBA00023172"/>
    </source>
</evidence>
<comment type="subunit">
    <text evidence="2">Heterodimer of SbcC and SbcD.</text>
</comment>
<evidence type="ECO:0000259" key="14">
    <source>
        <dbReference type="Pfam" id="PF13476"/>
    </source>
</evidence>
<dbReference type="Pfam" id="PF13476">
    <property type="entry name" value="AAA_23"/>
    <property type="match status" value="1"/>
</dbReference>
<evidence type="ECO:0000256" key="10">
    <source>
        <dbReference type="ARBA" id="ARBA00022840"/>
    </source>
</evidence>
<dbReference type="Proteomes" id="UP000652995">
    <property type="component" value="Unassembled WGS sequence"/>
</dbReference>
<dbReference type="EMBL" id="LT906464">
    <property type="protein sequence ID" value="SNW02819.1"/>
    <property type="molecule type" value="Genomic_DNA"/>
</dbReference>
<dbReference type="GO" id="GO:0004527">
    <property type="term" value="F:exonuclease activity"/>
    <property type="evidence" value="ECO:0007669"/>
    <property type="project" value="UniProtKB-KW"/>
</dbReference>
<evidence type="ECO:0000256" key="9">
    <source>
        <dbReference type="ARBA" id="ARBA00022839"/>
    </source>
</evidence>
<feature type="coiled-coil region" evidence="13">
    <location>
        <begin position="537"/>
        <end position="564"/>
    </location>
</feature>
<dbReference type="GO" id="GO:0005524">
    <property type="term" value="F:ATP binding"/>
    <property type="evidence" value="ECO:0007669"/>
    <property type="project" value="UniProtKB-KW"/>
</dbReference>
<feature type="coiled-coil region" evidence="13">
    <location>
        <begin position="602"/>
        <end position="636"/>
    </location>
</feature>
<dbReference type="GO" id="GO:0016887">
    <property type="term" value="F:ATP hydrolysis activity"/>
    <property type="evidence" value="ECO:0007669"/>
    <property type="project" value="InterPro"/>
</dbReference>
<dbReference type="GO" id="GO:0004519">
    <property type="term" value="F:endonuclease activity"/>
    <property type="evidence" value="ECO:0007669"/>
    <property type="project" value="UniProtKB-KW"/>
</dbReference>
<dbReference type="InterPro" id="IPR053380">
    <property type="entry name" value="SbcCD_Nuclease_C"/>
</dbReference>
<feature type="coiled-coil region" evidence="13">
    <location>
        <begin position="402"/>
        <end position="494"/>
    </location>
</feature>
<evidence type="ECO:0000313" key="18">
    <source>
        <dbReference type="Proteomes" id="UP000652995"/>
    </source>
</evidence>
<feature type="coiled-coil region" evidence="13">
    <location>
        <begin position="249"/>
        <end position="371"/>
    </location>
</feature>
<feature type="coiled-coil region" evidence="13">
    <location>
        <begin position="780"/>
        <end position="835"/>
    </location>
</feature>
<dbReference type="Proteomes" id="UP000243706">
    <property type="component" value="Chromosome 1"/>
</dbReference>
<dbReference type="Gene3D" id="3.40.50.300">
    <property type="entry name" value="P-loop containing nucleotide triphosphate hydrolases"/>
    <property type="match status" value="2"/>
</dbReference>
<dbReference type="InterPro" id="IPR038729">
    <property type="entry name" value="Rad50/SbcC_AAA"/>
</dbReference>
<evidence type="ECO:0000256" key="4">
    <source>
        <dbReference type="ARBA" id="ARBA00022705"/>
    </source>
</evidence>
<dbReference type="RefSeq" id="WP_095117100.1">
    <property type="nucleotide sequence ID" value="NZ_BMCB01000009.1"/>
</dbReference>
<dbReference type="NCBIfam" id="NF041751">
    <property type="entry name" value="sbcc_Staph"/>
    <property type="match status" value="1"/>
</dbReference>
<dbReference type="OrthoDB" id="9795626at2"/>
<evidence type="ECO:0000256" key="7">
    <source>
        <dbReference type="ARBA" id="ARBA00022759"/>
    </source>
</evidence>
<dbReference type="KEGG" id="smus:C7J88_03075"/>
<evidence type="ECO:0000256" key="5">
    <source>
        <dbReference type="ARBA" id="ARBA00022722"/>
    </source>
</evidence>
<comment type="similarity">
    <text evidence="1">Belongs to the SMC family. SbcC subfamily.</text>
</comment>